<keyword evidence="1" id="KW-1133">Transmembrane helix</keyword>
<evidence type="ECO:0000313" key="2">
    <source>
        <dbReference type="EMBL" id="NYJ05298.1"/>
    </source>
</evidence>
<dbReference type="Proteomes" id="UP000541969">
    <property type="component" value="Unassembled WGS sequence"/>
</dbReference>
<dbReference type="AlphaFoldDB" id="A0A853CG45"/>
<keyword evidence="1" id="KW-0812">Transmembrane</keyword>
<sequence>MDDDPVLRALAEALERDDPQLAALLRAGPTQHVRRVLAAPARPAAPPGDRPRYRRRPPGWVLWLGCALAAGLVVLASIPLGLAAFGVLGIVLLMLSPLVACLWCATIDEMRPPERPAGS</sequence>
<protein>
    <recommendedName>
        <fullName evidence="4">DUF3040 domain-containing protein</fullName>
    </recommendedName>
</protein>
<dbReference type="EMBL" id="JACBZT010000001">
    <property type="protein sequence ID" value="NYJ05298.1"/>
    <property type="molecule type" value="Genomic_DNA"/>
</dbReference>
<keyword evidence="1" id="KW-0472">Membrane</keyword>
<reference evidence="2 3" key="1">
    <citation type="submission" date="2020-07" db="EMBL/GenBank/DDBJ databases">
        <title>Sequencing the genomes of 1000 actinobacteria strains.</title>
        <authorList>
            <person name="Klenk H.-P."/>
        </authorList>
    </citation>
    <scope>NUCLEOTIDE SEQUENCE [LARGE SCALE GENOMIC DNA]</scope>
    <source>
        <strain evidence="2 3">DSM 104001</strain>
    </source>
</reference>
<evidence type="ECO:0000256" key="1">
    <source>
        <dbReference type="SAM" id="Phobius"/>
    </source>
</evidence>
<organism evidence="2 3">
    <name type="scientific">Petropleomorpha daqingensis</name>
    <dbReference type="NCBI Taxonomy" id="2026353"/>
    <lineage>
        <taxon>Bacteria</taxon>
        <taxon>Bacillati</taxon>
        <taxon>Actinomycetota</taxon>
        <taxon>Actinomycetes</taxon>
        <taxon>Geodermatophilales</taxon>
        <taxon>Geodermatophilaceae</taxon>
        <taxon>Petropleomorpha</taxon>
    </lineage>
</organism>
<proteinExistence type="predicted"/>
<gene>
    <name evidence="2" type="ORF">GGQ55_001576</name>
</gene>
<evidence type="ECO:0000313" key="3">
    <source>
        <dbReference type="Proteomes" id="UP000541969"/>
    </source>
</evidence>
<keyword evidence="3" id="KW-1185">Reference proteome</keyword>
<accession>A0A853CG45</accession>
<dbReference type="RefSeq" id="WP_179715903.1">
    <property type="nucleotide sequence ID" value="NZ_JACBZT010000001.1"/>
</dbReference>
<name>A0A853CG45_9ACTN</name>
<evidence type="ECO:0008006" key="4">
    <source>
        <dbReference type="Google" id="ProtNLM"/>
    </source>
</evidence>
<comment type="caution">
    <text evidence="2">The sequence shown here is derived from an EMBL/GenBank/DDBJ whole genome shotgun (WGS) entry which is preliminary data.</text>
</comment>
<feature type="transmembrane region" description="Helical" evidence="1">
    <location>
        <begin position="84"/>
        <end position="105"/>
    </location>
</feature>
<feature type="transmembrane region" description="Helical" evidence="1">
    <location>
        <begin position="60"/>
        <end position="78"/>
    </location>
</feature>